<dbReference type="SUPFAM" id="SSF52172">
    <property type="entry name" value="CheY-like"/>
    <property type="match status" value="1"/>
</dbReference>
<keyword evidence="4" id="KW-1133">Transmembrane helix</keyword>
<reference evidence="10" key="1">
    <citation type="journal article" date="2021" name="Microb. Physiol.">
        <title>Proteogenomic Insights into the Physiology of Marine, Sulfate-Reducing, Filamentous Desulfonema limicola and Desulfonema magnum.</title>
        <authorList>
            <person name="Schnaars V."/>
            <person name="Wohlbrand L."/>
            <person name="Scheve S."/>
            <person name="Hinrichs C."/>
            <person name="Reinhardt R."/>
            <person name="Rabus R."/>
        </authorList>
    </citation>
    <scope>NUCLEOTIDE SEQUENCE</scope>
    <source>
        <strain evidence="10">5ac10</strain>
    </source>
</reference>
<keyword evidence="3" id="KW-0547">Nucleotide-binding</keyword>
<gene>
    <name evidence="10" type="ORF">dnl_60380</name>
</gene>
<keyword evidence="11" id="KW-1185">Reference proteome</keyword>
<evidence type="ECO:0000256" key="2">
    <source>
        <dbReference type="ARBA" id="ARBA00022692"/>
    </source>
</evidence>
<dbReference type="PANTHER" id="PTHR11920:SF335">
    <property type="entry name" value="GUANYLATE CYCLASE"/>
    <property type="match status" value="1"/>
</dbReference>
<dbReference type="PANTHER" id="PTHR11920">
    <property type="entry name" value="GUANYLYL CYCLASE"/>
    <property type="match status" value="1"/>
</dbReference>
<dbReference type="Gene3D" id="3.40.50.2300">
    <property type="match status" value="1"/>
</dbReference>
<organism evidence="10 11">
    <name type="scientific">Desulfonema limicola</name>
    <dbReference type="NCBI Taxonomy" id="45656"/>
    <lineage>
        <taxon>Bacteria</taxon>
        <taxon>Pseudomonadati</taxon>
        <taxon>Thermodesulfobacteriota</taxon>
        <taxon>Desulfobacteria</taxon>
        <taxon>Desulfobacterales</taxon>
        <taxon>Desulfococcaceae</taxon>
        <taxon>Desulfonema</taxon>
    </lineage>
</organism>
<accession>A0A975GJM4</accession>
<dbReference type="Pfam" id="PF00211">
    <property type="entry name" value="Guanylate_cyc"/>
    <property type="match status" value="1"/>
</dbReference>
<comment type="subcellular location">
    <subcellularLocation>
        <location evidence="1">Membrane</location>
    </subcellularLocation>
</comment>
<feature type="modified residue" description="4-aspartylphosphate" evidence="7">
    <location>
        <position position="58"/>
    </location>
</feature>
<feature type="domain" description="Guanylate cyclase" evidence="9">
    <location>
        <begin position="186"/>
        <end position="313"/>
    </location>
</feature>
<evidence type="ECO:0000256" key="1">
    <source>
        <dbReference type="ARBA" id="ARBA00004370"/>
    </source>
</evidence>
<evidence type="ECO:0000256" key="5">
    <source>
        <dbReference type="ARBA" id="ARBA00023136"/>
    </source>
</evidence>
<dbReference type="AlphaFoldDB" id="A0A975GJM4"/>
<evidence type="ECO:0000313" key="11">
    <source>
        <dbReference type="Proteomes" id="UP000663720"/>
    </source>
</evidence>
<sequence>MNILIIDDSPSDVVLLHYRLKKVGYKNFLTATSANEAFKILKIDDPDHSPDIDLILMDVEMPEISGIEACRQIKLTKHIKDIPVVMVSARTDLSAFKLALSAGALDYIQKPVKEAELLARVHSALKFKHEIDIRKDREKELIEANRLVEVEREKAEGLLHNILPEKIVNDLKQKGTTKPELFQNVTVFFSDIVKFTQLSSMLEPEALINELDEMFTAFDNIMEKNECERIKTIGDAYLAVCGMPDKNPKHAENMANAALEIIEYLTNRNENALINWKVRVGIHSGEVIGSVVGIKKYIYDIFGDTVNTASRMESQSEPMKINVSETTYQLLKHAFLFTERPKIHLKGKGGTNMYFLNTRI</sequence>
<evidence type="ECO:0000256" key="4">
    <source>
        <dbReference type="ARBA" id="ARBA00022989"/>
    </source>
</evidence>
<dbReference type="CDD" id="cd07302">
    <property type="entry name" value="CHD"/>
    <property type="match status" value="1"/>
</dbReference>
<dbReference type="InterPro" id="IPR050401">
    <property type="entry name" value="Cyclic_nucleotide_synthase"/>
</dbReference>
<dbReference type="GO" id="GO:0009190">
    <property type="term" value="P:cyclic nucleotide biosynthetic process"/>
    <property type="evidence" value="ECO:0007669"/>
    <property type="project" value="InterPro"/>
</dbReference>
<evidence type="ECO:0000259" key="8">
    <source>
        <dbReference type="PROSITE" id="PS50110"/>
    </source>
</evidence>
<evidence type="ECO:0000256" key="7">
    <source>
        <dbReference type="PROSITE-ProRule" id="PRU00169"/>
    </source>
</evidence>
<evidence type="ECO:0000256" key="6">
    <source>
        <dbReference type="ARBA" id="ARBA00023239"/>
    </source>
</evidence>
<dbReference type="Proteomes" id="UP000663720">
    <property type="component" value="Chromosome"/>
</dbReference>
<name>A0A975GJM4_9BACT</name>
<dbReference type="InterPro" id="IPR011006">
    <property type="entry name" value="CheY-like_superfamily"/>
</dbReference>
<evidence type="ECO:0000313" key="10">
    <source>
        <dbReference type="EMBL" id="QTA83625.1"/>
    </source>
</evidence>
<dbReference type="KEGG" id="dli:dnl_60380"/>
<dbReference type="GO" id="GO:0000160">
    <property type="term" value="P:phosphorelay signal transduction system"/>
    <property type="evidence" value="ECO:0007669"/>
    <property type="project" value="InterPro"/>
</dbReference>
<dbReference type="GO" id="GO:0004016">
    <property type="term" value="F:adenylate cyclase activity"/>
    <property type="evidence" value="ECO:0007669"/>
    <property type="project" value="UniProtKB-ARBA"/>
</dbReference>
<proteinExistence type="predicted"/>
<protein>
    <submittedName>
        <fullName evidence="10">Two component system response regulator receiver and adenyl cyclase domains-containing protein</fullName>
    </submittedName>
</protein>
<dbReference type="EMBL" id="CP061799">
    <property type="protein sequence ID" value="QTA83625.1"/>
    <property type="molecule type" value="Genomic_DNA"/>
</dbReference>
<keyword evidence="5" id="KW-0472">Membrane</keyword>
<dbReference type="RefSeq" id="WP_207689438.1">
    <property type="nucleotide sequence ID" value="NZ_CP061799.1"/>
</dbReference>
<dbReference type="InterPro" id="IPR001054">
    <property type="entry name" value="A/G_cyclase"/>
</dbReference>
<keyword evidence="6" id="KW-0456">Lyase</keyword>
<keyword evidence="2" id="KW-0812">Transmembrane</keyword>
<dbReference type="InterPro" id="IPR001789">
    <property type="entry name" value="Sig_transdc_resp-reg_receiver"/>
</dbReference>
<dbReference type="Gene3D" id="3.30.70.1230">
    <property type="entry name" value="Nucleotide cyclase"/>
    <property type="match status" value="1"/>
</dbReference>
<dbReference type="SUPFAM" id="SSF55073">
    <property type="entry name" value="Nucleotide cyclase"/>
    <property type="match status" value="1"/>
</dbReference>
<dbReference type="SMART" id="SM00044">
    <property type="entry name" value="CYCc"/>
    <property type="match status" value="1"/>
</dbReference>
<dbReference type="InterPro" id="IPR029787">
    <property type="entry name" value="Nucleotide_cyclase"/>
</dbReference>
<dbReference type="Pfam" id="PF00072">
    <property type="entry name" value="Response_reg"/>
    <property type="match status" value="1"/>
</dbReference>
<feature type="domain" description="Response regulatory" evidence="8">
    <location>
        <begin position="2"/>
        <end position="125"/>
    </location>
</feature>
<dbReference type="GO" id="GO:0000166">
    <property type="term" value="F:nucleotide binding"/>
    <property type="evidence" value="ECO:0007669"/>
    <property type="project" value="UniProtKB-KW"/>
</dbReference>
<dbReference type="PROSITE" id="PS50110">
    <property type="entry name" value="RESPONSE_REGULATORY"/>
    <property type="match status" value="1"/>
</dbReference>
<keyword evidence="7" id="KW-0597">Phosphoprotein</keyword>
<dbReference type="PROSITE" id="PS50125">
    <property type="entry name" value="GUANYLATE_CYCLASE_2"/>
    <property type="match status" value="1"/>
</dbReference>
<dbReference type="SMART" id="SM00448">
    <property type="entry name" value="REC"/>
    <property type="match status" value="1"/>
</dbReference>
<evidence type="ECO:0000256" key="3">
    <source>
        <dbReference type="ARBA" id="ARBA00022741"/>
    </source>
</evidence>
<dbReference type="GO" id="GO:0016020">
    <property type="term" value="C:membrane"/>
    <property type="evidence" value="ECO:0007669"/>
    <property type="project" value="UniProtKB-SubCell"/>
</dbReference>
<evidence type="ECO:0000259" key="9">
    <source>
        <dbReference type="PROSITE" id="PS50125"/>
    </source>
</evidence>